<dbReference type="Proteomes" id="UP000501891">
    <property type="component" value="Chromosome"/>
</dbReference>
<keyword evidence="2" id="KW-0378">Hydrolase</keyword>
<feature type="domain" description="AB hydrolase-1" evidence="1">
    <location>
        <begin position="126"/>
        <end position="390"/>
    </location>
</feature>
<reference evidence="2" key="1">
    <citation type="submission" date="2020-04" db="EMBL/GenBank/DDBJ databases">
        <title>A desert anoxygenic phototrophic bacterium fixes CO2 using RubisCO under aerobic conditions.</title>
        <authorList>
            <person name="Tang K."/>
        </authorList>
    </citation>
    <scope>NUCLEOTIDE SEQUENCE [LARGE SCALE GENOMIC DNA]</scope>
    <source>
        <strain evidence="2">MIMtkB3</strain>
    </source>
</reference>
<dbReference type="AlphaFoldDB" id="A0A858R7V2"/>
<dbReference type="EMBL" id="CP051775">
    <property type="protein sequence ID" value="QJE73467.1"/>
    <property type="molecule type" value="Genomic_DNA"/>
</dbReference>
<organism evidence="2 3">
    <name type="scientific">Aerophototrophica crusticola</name>
    <dbReference type="NCBI Taxonomy" id="1709002"/>
    <lineage>
        <taxon>Bacteria</taxon>
        <taxon>Pseudomonadati</taxon>
        <taxon>Pseudomonadota</taxon>
        <taxon>Alphaproteobacteria</taxon>
        <taxon>Rhodospirillales</taxon>
        <taxon>Rhodospirillaceae</taxon>
        <taxon>Aerophototrophica</taxon>
    </lineage>
</organism>
<name>A0A858R7V2_9PROT</name>
<dbReference type="PANTHER" id="PTHR36837">
    <property type="entry name" value="POLY(3-HYDROXYALKANOATE) POLYMERASE SUBUNIT PHAC"/>
    <property type="match status" value="1"/>
</dbReference>
<dbReference type="Gene3D" id="3.40.50.1820">
    <property type="entry name" value="alpha/beta hydrolase"/>
    <property type="match status" value="1"/>
</dbReference>
<gene>
    <name evidence="2" type="ORF">HHL28_10510</name>
</gene>
<dbReference type="GO" id="GO:0016787">
    <property type="term" value="F:hydrolase activity"/>
    <property type="evidence" value="ECO:0007669"/>
    <property type="project" value="UniProtKB-KW"/>
</dbReference>
<evidence type="ECO:0000259" key="1">
    <source>
        <dbReference type="Pfam" id="PF00561"/>
    </source>
</evidence>
<dbReference type="InterPro" id="IPR051321">
    <property type="entry name" value="PHA/PHB_synthase"/>
</dbReference>
<dbReference type="SUPFAM" id="SSF53474">
    <property type="entry name" value="alpha/beta-Hydrolases"/>
    <property type="match status" value="1"/>
</dbReference>
<evidence type="ECO:0000313" key="2">
    <source>
        <dbReference type="EMBL" id="QJE73467.1"/>
    </source>
</evidence>
<accession>A0A858R7V2</accession>
<dbReference type="KEGG" id="acru:HHL28_10510"/>
<keyword evidence="3" id="KW-1185">Reference proteome</keyword>
<proteinExistence type="predicted"/>
<dbReference type="InterPro" id="IPR029058">
    <property type="entry name" value="AB_hydrolase_fold"/>
</dbReference>
<dbReference type="Pfam" id="PF00561">
    <property type="entry name" value="Abhydrolase_1"/>
    <property type="match status" value="1"/>
</dbReference>
<sequence>MSRRSPPHPRRQGPRPLGLHLAASLTVLLSSPAGLQSLRSASPRWRPELAERAAALARDAASVPADALAREVDREMRRRLDRFLTGLERYRHHPYRRDVADPEPLWQEGSARLLDYGTAETPADAPPVLFVPSLVNRGYILDLSARKSLVRWLAGNGVRPFLLDWGAPGPLERGFTLTDIVAGRLCRATVAASKAAGGRKLGLVGYCMGGLLALGAAQRQPECFANLVALATPWDFHADDKPGALRTAAFLGPFEPTMRLLGELPVDAIQTLFAQLDPQLALKKFSRFALLPEGSPEVEDFVALEDWLNDGITLPSAIARECLGAWYGQNETGRGCWLVAGRPVEPREVELPTLVVVPAKDRIVPPASANALADAVPRAERWTPSLGHIGMIVSGGAEQRVWTPLRDWLVAHA</sequence>
<protein>
    <submittedName>
        <fullName evidence="2">Alpha/beta fold hydrolase</fullName>
    </submittedName>
</protein>
<dbReference type="InterPro" id="IPR000073">
    <property type="entry name" value="AB_hydrolase_1"/>
</dbReference>
<evidence type="ECO:0000313" key="3">
    <source>
        <dbReference type="Proteomes" id="UP000501891"/>
    </source>
</evidence>
<dbReference type="PANTHER" id="PTHR36837:SF2">
    <property type="entry name" value="POLY(3-HYDROXYALKANOATE) POLYMERASE SUBUNIT PHAC"/>
    <property type="match status" value="1"/>
</dbReference>